<protein>
    <recommendedName>
        <fullName evidence="3">hAT-like transposase RNase-H fold domain-containing protein</fullName>
    </recommendedName>
</protein>
<dbReference type="OrthoDB" id="2748837at2759"/>
<organism evidence="1 2">
    <name type="scientific">Rickenella mellea</name>
    <dbReference type="NCBI Taxonomy" id="50990"/>
    <lineage>
        <taxon>Eukaryota</taxon>
        <taxon>Fungi</taxon>
        <taxon>Dikarya</taxon>
        <taxon>Basidiomycota</taxon>
        <taxon>Agaricomycotina</taxon>
        <taxon>Agaricomycetes</taxon>
        <taxon>Hymenochaetales</taxon>
        <taxon>Rickenellaceae</taxon>
        <taxon>Rickenella</taxon>
    </lineage>
</organism>
<feature type="non-terminal residue" evidence="1">
    <location>
        <position position="1"/>
    </location>
</feature>
<evidence type="ECO:0008006" key="3">
    <source>
        <dbReference type="Google" id="ProtNLM"/>
    </source>
</evidence>
<evidence type="ECO:0000313" key="2">
    <source>
        <dbReference type="Proteomes" id="UP000294933"/>
    </source>
</evidence>
<dbReference type="Proteomes" id="UP000294933">
    <property type="component" value="Unassembled WGS sequence"/>
</dbReference>
<feature type="non-terminal residue" evidence="1">
    <location>
        <position position="51"/>
    </location>
</feature>
<dbReference type="EMBL" id="ML170811">
    <property type="protein sequence ID" value="TDL13238.1"/>
    <property type="molecule type" value="Genomic_DNA"/>
</dbReference>
<proteinExistence type="predicted"/>
<evidence type="ECO:0000313" key="1">
    <source>
        <dbReference type="EMBL" id="TDL13238.1"/>
    </source>
</evidence>
<gene>
    <name evidence="1" type="ORF">BD410DRAFT_708279</name>
</gene>
<accession>A0A4Y7PE18</accession>
<reference evidence="1 2" key="1">
    <citation type="submission" date="2018-06" db="EMBL/GenBank/DDBJ databases">
        <title>A transcriptomic atlas of mushroom development highlights an independent origin of complex multicellularity.</title>
        <authorList>
            <consortium name="DOE Joint Genome Institute"/>
            <person name="Krizsan K."/>
            <person name="Almasi E."/>
            <person name="Merenyi Z."/>
            <person name="Sahu N."/>
            <person name="Viragh M."/>
            <person name="Koszo T."/>
            <person name="Mondo S."/>
            <person name="Kiss B."/>
            <person name="Balint B."/>
            <person name="Kues U."/>
            <person name="Barry K."/>
            <person name="Hegedus J.C."/>
            <person name="Henrissat B."/>
            <person name="Johnson J."/>
            <person name="Lipzen A."/>
            <person name="Ohm R."/>
            <person name="Nagy I."/>
            <person name="Pangilinan J."/>
            <person name="Yan J."/>
            <person name="Xiong Y."/>
            <person name="Grigoriev I.V."/>
            <person name="Hibbett D.S."/>
            <person name="Nagy L.G."/>
        </authorList>
    </citation>
    <scope>NUCLEOTIDE SEQUENCE [LARGE SCALE GENOMIC DNA]</scope>
    <source>
        <strain evidence="1 2">SZMC22713</strain>
    </source>
</reference>
<keyword evidence="2" id="KW-1185">Reference proteome</keyword>
<sequence>ILSVVADNARNNDTLTVELDHLLPDAPFTSEHRIRCFAHILNLIVKACAIH</sequence>
<dbReference type="AlphaFoldDB" id="A0A4Y7PE18"/>
<name>A0A4Y7PE18_9AGAM</name>
<dbReference type="VEuPathDB" id="FungiDB:BD410DRAFT_708279"/>